<dbReference type="EMBL" id="KY882285">
    <property type="protein sequence ID" value="ASM79795.1"/>
    <property type="molecule type" value="Genomic_DNA"/>
</dbReference>
<dbReference type="RefSeq" id="WP_039272476.1">
    <property type="nucleotide sequence ID" value="NZ_CP034084.1"/>
</dbReference>
<accession>A0A221KL61</accession>
<keyword evidence="2" id="KW-0614">Plasmid</keyword>
<reference evidence="2" key="1">
    <citation type="journal article" date="2017" name="Front. Microbiol.">
        <title>A novel IncA/C1 group conjugative plasmid, encoding VIM-1 metallo-beta-lactamase, mediates the acquisition of carbapenem resistance in ST104 Klebsiella pneumoniae isolates from neonates in the intensive care unit of Monaldi Hospital in Naples.</title>
        <authorList>
            <person name="Esposito E.P."/>
            <person name="Gaiarsa S."/>
            <person name="Del Franco M."/>
            <person name="Crivaro V."/>
            <person name="Bernardo M."/>
            <person name="Cuccurullo S."/>
            <person name="Pennino F."/>
            <person name="Triassi M."/>
            <person name="Marone P."/>
            <person name="Sassera D."/>
            <person name="Zarrilli R."/>
        </authorList>
    </citation>
    <scope>NUCLEOTIDE SEQUENCE</scope>
    <source>
        <strain evidence="2">KP4898</strain>
        <plasmid evidence="2">pIncAC-KP4898</plasmid>
    </source>
</reference>
<protein>
    <submittedName>
        <fullName evidence="2">Uncharacterized protein</fullName>
    </submittedName>
</protein>
<evidence type="ECO:0000313" key="2">
    <source>
        <dbReference type="EMBL" id="ASM79795.1"/>
    </source>
</evidence>
<sequence length="82" mass="9472">MEFFFKEPLACIAAIAAVICLVRRVYIGRKPVEYLKPSQSEPEWAEKFNRDTGDEQQRKEIFWRNAVIIFGVLGGVLHFLGK</sequence>
<evidence type="ECO:0000256" key="1">
    <source>
        <dbReference type="SAM" id="Phobius"/>
    </source>
</evidence>
<keyword evidence="1" id="KW-0812">Transmembrane</keyword>
<proteinExistence type="predicted"/>
<dbReference type="AlphaFoldDB" id="A0A221KL61"/>
<geneLocation type="plasmid" evidence="2">
    <name>pIncAC-KP4898</name>
</geneLocation>
<keyword evidence="1" id="KW-1133">Transmembrane helix</keyword>
<name>A0A221KL61_KLEPN</name>
<keyword evidence="1" id="KW-0472">Membrane</keyword>
<organism evidence="2">
    <name type="scientific">Klebsiella pneumoniae subsp. pneumoniae</name>
    <dbReference type="NCBI Taxonomy" id="72407"/>
    <lineage>
        <taxon>Bacteria</taxon>
        <taxon>Pseudomonadati</taxon>
        <taxon>Pseudomonadota</taxon>
        <taxon>Gammaproteobacteria</taxon>
        <taxon>Enterobacterales</taxon>
        <taxon>Enterobacteriaceae</taxon>
        <taxon>Klebsiella/Raoultella group</taxon>
        <taxon>Klebsiella</taxon>
        <taxon>Klebsiella pneumoniae complex</taxon>
    </lineage>
</organism>
<feature type="transmembrane region" description="Helical" evidence="1">
    <location>
        <begin position="61"/>
        <end position="80"/>
    </location>
</feature>
<reference evidence="2" key="2">
    <citation type="submission" date="2017-04" db="EMBL/GenBank/DDBJ databases">
        <authorList>
            <person name="Afonso C.L."/>
            <person name="Miller P.J."/>
            <person name="Scott M.A."/>
            <person name="Spackman E."/>
            <person name="Goraichik I."/>
            <person name="Dimitrov K.M."/>
            <person name="Suarez D.L."/>
            <person name="Swayne D.E."/>
        </authorList>
    </citation>
    <scope>NUCLEOTIDE SEQUENCE</scope>
    <source>
        <strain evidence="2">KP4898</strain>
        <plasmid evidence="2">pIncAC-KP4898</plasmid>
    </source>
</reference>